<dbReference type="PANTHER" id="PTHR39085:SF1">
    <property type="entry name" value="SLL0924 PROTEIN"/>
    <property type="match status" value="1"/>
</dbReference>
<dbReference type="InterPro" id="IPR019250">
    <property type="entry name" value="DUF2227_metal-bd"/>
</dbReference>
<feature type="transmembrane region" description="Helical" evidence="2">
    <location>
        <begin position="30"/>
        <end position="50"/>
    </location>
</feature>
<feature type="transmembrane region" description="Helical" evidence="2">
    <location>
        <begin position="79"/>
        <end position="110"/>
    </location>
</feature>
<dbReference type="Proteomes" id="UP000625316">
    <property type="component" value="Unassembled WGS sequence"/>
</dbReference>
<keyword evidence="2" id="KW-0472">Membrane</keyword>
<dbReference type="EMBL" id="JADEXQ010000045">
    <property type="protein sequence ID" value="MBE9030827.1"/>
    <property type="molecule type" value="Genomic_DNA"/>
</dbReference>
<feature type="transmembrane region" description="Helical" evidence="2">
    <location>
        <begin position="7"/>
        <end position="24"/>
    </location>
</feature>
<gene>
    <name evidence="3" type="ORF">IQ266_13915</name>
</gene>
<evidence type="ECO:0000256" key="2">
    <source>
        <dbReference type="SAM" id="Phobius"/>
    </source>
</evidence>
<organism evidence="3 4">
    <name type="scientific">Romeriopsis navalis LEGE 11480</name>
    <dbReference type="NCBI Taxonomy" id="2777977"/>
    <lineage>
        <taxon>Bacteria</taxon>
        <taxon>Bacillati</taxon>
        <taxon>Cyanobacteriota</taxon>
        <taxon>Cyanophyceae</taxon>
        <taxon>Leptolyngbyales</taxon>
        <taxon>Leptolyngbyaceae</taxon>
        <taxon>Romeriopsis</taxon>
        <taxon>Romeriopsis navalis</taxon>
    </lineage>
</organism>
<dbReference type="RefSeq" id="WP_264325655.1">
    <property type="nucleotide sequence ID" value="NZ_JADEXQ010000045.1"/>
</dbReference>
<keyword evidence="2" id="KW-1133">Transmembrane helix</keyword>
<evidence type="ECO:0000256" key="1">
    <source>
        <dbReference type="SAM" id="MobiDB-lite"/>
    </source>
</evidence>
<sequence length="197" mass="22886">MPSGRTHDSITLWCLPVLAFLGWWMTQDGLLVLILCGCFLFSGLMFGPDLDIYSQQYQRWGVIKWVWLPYRRSMSHRSVLSHGVVIGTVLRVAYVTTLVLLSTVSIYFVWSIWQQLLGNISYWQALFQPWLDGHLTGLSRSLQRDLHLWIAGFVGLELGSISHSLSDTVWSSIKRYRRQQMPRGKKKSAKSRKKRRR</sequence>
<reference evidence="3" key="1">
    <citation type="submission" date="2020-10" db="EMBL/GenBank/DDBJ databases">
        <authorList>
            <person name="Castelo-Branco R."/>
            <person name="Eusebio N."/>
            <person name="Adriana R."/>
            <person name="Vieira A."/>
            <person name="Brugerolle De Fraissinette N."/>
            <person name="Rezende De Castro R."/>
            <person name="Schneider M.P."/>
            <person name="Vasconcelos V."/>
            <person name="Leao P.N."/>
        </authorList>
    </citation>
    <scope>NUCLEOTIDE SEQUENCE</scope>
    <source>
        <strain evidence="3">LEGE 11480</strain>
    </source>
</reference>
<proteinExistence type="predicted"/>
<dbReference type="Pfam" id="PF09988">
    <property type="entry name" value="DUF2227"/>
    <property type="match status" value="1"/>
</dbReference>
<keyword evidence="2" id="KW-0812">Transmembrane</keyword>
<accession>A0A928Z4A4</accession>
<comment type="caution">
    <text evidence="3">The sequence shown here is derived from an EMBL/GenBank/DDBJ whole genome shotgun (WGS) entry which is preliminary data.</text>
</comment>
<protein>
    <submittedName>
        <fullName evidence="3">Metal-binding protein</fullName>
    </submittedName>
</protein>
<keyword evidence="4" id="KW-1185">Reference proteome</keyword>
<dbReference type="PANTHER" id="PTHR39085">
    <property type="entry name" value="SLL0924 PROTEIN"/>
    <property type="match status" value="1"/>
</dbReference>
<evidence type="ECO:0000313" key="4">
    <source>
        <dbReference type="Proteomes" id="UP000625316"/>
    </source>
</evidence>
<dbReference type="AlphaFoldDB" id="A0A928Z4A4"/>
<evidence type="ECO:0000313" key="3">
    <source>
        <dbReference type="EMBL" id="MBE9030827.1"/>
    </source>
</evidence>
<feature type="region of interest" description="Disordered" evidence="1">
    <location>
        <begin position="177"/>
        <end position="197"/>
    </location>
</feature>
<name>A0A928Z4A4_9CYAN</name>